<dbReference type="Proteomes" id="UP000580250">
    <property type="component" value="Unassembled WGS sequence"/>
</dbReference>
<organism evidence="1 2">
    <name type="scientific">Meloidogyne enterolobii</name>
    <name type="common">Root-knot nematode worm</name>
    <name type="synonym">Meloidogyne mayaguensis</name>
    <dbReference type="NCBI Taxonomy" id="390850"/>
    <lineage>
        <taxon>Eukaryota</taxon>
        <taxon>Metazoa</taxon>
        <taxon>Ecdysozoa</taxon>
        <taxon>Nematoda</taxon>
        <taxon>Chromadorea</taxon>
        <taxon>Rhabditida</taxon>
        <taxon>Tylenchina</taxon>
        <taxon>Tylenchomorpha</taxon>
        <taxon>Tylenchoidea</taxon>
        <taxon>Meloidogynidae</taxon>
        <taxon>Meloidogyninae</taxon>
        <taxon>Meloidogyne</taxon>
    </lineage>
</organism>
<dbReference type="AlphaFoldDB" id="A0A6V7X5E8"/>
<reference evidence="1 2" key="1">
    <citation type="submission" date="2020-08" db="EMBL/GenBank/DDBJ databases">
        <authorList>
            <person name="Koutsovoulos G."/>
            <person name="Danchin GJ E."/>
        </authorList>
    </citation>
    <scope>NUCLEOTIDE SEQUENCE [LARGE SCALE GENOMIC DNA]</scope>
</reference>
<protein>
    <submittedName>
        <fullName evidence="1">Uncharacterized protein</fullName>
    </submittedName>
</protein>
<name>A0A6V7X5E8_MELEN</name>
<evidence type="ECO:0000313" key="2">
    <source>
        <dbReference type="Proteomes" id="UP000580250"/>
    </source>
</evidence>
<accession>A0A6V7X5E8</accession>
<evidence type="ECO:0000313" key="1">
    <source>
        <dbReference type="EMBL" id="CAD2194570.1"/>
    </source>
</evidence>
<sequence>MEKTITTKIFKILKSNNYYFMNQKNIIFNKKIEIHYLLKSFPSPNNIKTKYLLMQIPKYWNGDCGGLANQVFIF</sequence>
<proteinExistence type="predicted"/>
<comment type="caution">
    <text evidence="1">The sequence shown here is derived from an EMBL/GenBank/DDBJ whole genome shotgun (WGS) entry which is preliminary data.</text>
</comment>
<gene>
    <name evidence="1" type="ORF">MENT_LOCUS47595</name>
</gene>
<dbReference type="EMBL" id="CAJEWN010001127">
    <property type="protein sequence ID" value="CAD2194570.1"/>
    <property type="molecule type" value="Genomic_DNA"/>
</dbReference>